<dbReference type="Proteomes" id="UP000653674">
    <property type="component" value="Unassembled WGS sequence"/>
</dbReference>
<comment type="caution">
    <text evidence="1">The sequence shown here is derived from an EMBL/GenBank/DDBJ whole genome shotgun (WGS) entry which is preliminary data.</text>
</comment>
<accession>A0A8J3LX38</accession>
<dbReference type="AlphaFoldDB" id="A0A8J3LX38"/>
<evidence type="ECO:0000313" key="1">
    <source>
        <dbReference type="EMBL" id="GIG74965.1"/>
    </source>
</evidence>
<protein>
    <submittedName>
        <fullName evidence="1">Uncharacterized protein</fullName>
    </submittedName>
</protein>
<reference evidence="1" key="1">
    <citation type="submission" date="2021-01" db="EMBL/GenBank/DDBJ databases">
        <title>Whole genome shotgun sequence of Planosporangium flavigriseum NBRC 105377.</title>
        <authorList>
            <person name="Komaki H."/>
            <person name="Tamura T."/>
        </authorList>
    </citation>
    <scope>NUCLEOTIDE SEQUENCE</scope>
    <source>
        <strain evidence="1">NBRC 105377</strain>
    </source>
</reference>
<sequence>MFNPTIDVIVAQSRLRQQPPDMNFDSILKRFPGLVEADAVCWTGSTAIGWGNVFSDYDLFAFSDRTLEFPVDETMETWPGVDKSGIRWDNWMGEYEKARVDLTVWPTGTFAKVLQPYLDDEVEFCGTSEAMLAFVYRMSIAIPLKNDSYFVEARELLDRSSFRRARARTAKVRAENSLTDVAGQLDTGDQASARISARVAAFRVADACLALYGDFCHAEKWTMRRLRSKPECGIGADEFRSAVLDGARPGESDGDCALRVARWAQGHLVRLEGEFLTGS</sequence>
<proteinExistence type="predicted"/>
<keyword evidence="2" id="KW-1185">Reference proteome</keyword>
<organism evidence="1 2">
    <name type="scientific">Planosporangium flavigriseum</name>
    <dbReference type="NCBI Taxonomy" id="373681"/>
    <lineage>
        <taxon>Bacteria</taxon>
        <taxon>Bacillati</taxon>
        <taxon>Actinomycetota</taxon>
        <taxon>Actinomycetes</taxon>
        <taxon>Micromonosporales</taxon>
        <taxon>Micromonosporaceae</taxon>
        <taxon>Planosporangium</taxon>
    </lineage>
</organism>
<gene>
    <name evidence="1" type="ORF">Pfl04_33690</name>
</gene>
<dbReference type="EMBL" id="BONU01000024">
    <property type="protein sequence ID" value="GIG74965.1"/>
    <property type="molecule type" value="Genomic_DNA"/>
</dbReference>
<name>A0A8J3LX38_9ACTN</name>
<evidence type="ECO:0000313" key="2">
    <source>
        <dbReference type="Proteomes" id="UP000653674"/>
    </source>
</evidence>